<dbReference type="CDD" id="cd01650">
    <property type="entry name" value="RT_nLTR_like"/>
    <property type="match status" value="1"/>
</dbReference>
<evidence type="ECO:0000259" key="2">
    <source>
        <dbReference type="Pfam" id="PF00078"/>
    </source>
</evidence>
<dbReference type="InterPro" id="IPR043502">
    <property type="entry name" value="DNA/RNA_pol_sf"/>
</dbReference>
<dbReference type="Pfam" id="PF00078">
    <property type="entry name" value="RVT_1"/>
    <property type="match status" value="1"/>
</dbReference>
<feature type="compositionally biased region" description="Gly residues" evidence="1">
    <location>
        <begin position="189"/>
        <end position="199"/>
    </location>
</feature>
<keyword evidence="4" id="KW-1185">Reference proteome</keyword>
<feature type="compositionally biased region" description="Basic residues" evidence="1">
    <location>
        <begin position="164"/>
        <end position="173"/>
    </location>
</feature>
<feature type="domain" description="Reverse transcriptase" evidence="2">
    <location>
        <begin position="776"/>
        <end position="870"/>
    </location>
</feature>
<feature type="compositionally biased region" description="Polar residues" evidence="1">
    <location>
        <begin position="202"/>
        <end position="212"/>
    </location>
</feature>
<dbReference type="Gramene" id="GBG93050">
    <property type="protein sequence ID" value="GBG93050"/>
    <property type="gene ID" value="CBR_g58405"/>
</dbReference>
<evidence type="ECO:0000313" key="3">
    <source>
        <dbReference type="EMBL" id="GBG93050.1"/>
    </source>
</evidence>
<gene>
    <name evidence="3" type="ORF">CBR_g58405</name>
</gene>
<comment type="caution">
    <text evidence="3">The sequence shown here is derived from an EMBL/GenBank/DDBJ whole genome shotgun (WGS) entry which is preliminary data.</text>
</comment>
<dbReference type="PANTHER" id="PTHR19446">
    <property type="entry name" value="REVERSE TRANSCRIPTASES"/>
    <property type="match status" value="1"/>
</dbReference>
<dbReference type="SUPFAM" id="SSF56672">
    <property type="entry name" value="DNA/RNA polymerases"/>
    <property type="match status" value="1"/>
</dbReference>
<sequence>MSYVARSEWIAQWMIMKGEDRIPTRNGSFKVLFKPWLTRQELENMRNNELAGKFRVIALRVPLEALASLRFAIQRLMGRILVMHPPEKKTEEPRLGNVRIECVPEVRNSFVEQVVIRKPNGGLLEIQFANQDTPFCHKCLWWFHDEHDPECPKFNEPMPAGRGSRGRGGRGRGRGTGGRGGERNARNQGRGGANNGQGGSTVSQGNTVSQGIGVTRGMNFSGVDANANNGGGRVGEGARLGSRPLGATGNNGLRNEMGAGSEGGRSEGRGRTDTANRMRPLAIGRGQGKLTASSSGVVRPNVKHFLVPIIASLAPQGVKVLALKQLDGTLALPVTVVDDAPSTKLVIRNATDHFVNGRFQYRLIPGIRTGQKSIELQEGSQACFRLAVMDAKITAEIAATLESQGVHWIPTQWFDPSLLVEAQKVVLINGINAKLVADYCNSLPNDKQPWPPLFRNLLLTPWESNQEGDNANQDHWPVMAELRMGESPRREAGPFRLNTENLQIPGVAEWCKKHWEDWEQTKEWFDSEEERVQLGFRIVTRAMDAFSRVLARECNKEWECRQMVLKAESRIREDPFTDIYWERKRDEWLRKWDVLQIRQQEVWAKRARERGMALVDRMSKETFRRLCPPRSHSVIRALGHLFNSLADIAEDTEAMTVCATEYYSDILTSRRPIEETLADLKVEGDLWQFSAYRLKQDQRLSLDRPLTLEELKEAVEHMAKGKVPGDDGLPVEFYQATWDQVGPILLKLFNRILDGGSLTEDMCRGTITLLYKKGDKKNVRNWRPISLLNASYKILAKALARRLAVALPDLVKADQGAFVNGRSIAENMAVAVGALEIISKEKRQVLVAMLDLEKAYDRAIRREAARYLWKPEAEEEQNFISKVSWDKITLPKEEGGLTIVDPERQNIALLGKWIQKASTQSEYRNWLAAVEYILQQEFKLRRKEDVWTCIQVPSYLHRRPKSAMGLAWWVAWKRLRAAQSANPSSKEEVLIQPLFDNAALVTPDGPPITAKADSFGRKWMEKGVSRITDIWSEANKDWKTEDKLKATLGRLQGIRINLQALIDAIPVEWNCLLRSEAFPRVDKWYKKAEDEVCPSRVFKIEEVVSGQDE</sequence>
<protein>
    <recommendedName>
        <fullName evidence="2">Reverse transcriptase domain-containing protein</fullName>
    </recommendedName>
</protein>
<proteinExistence type="predicted"/>
<feature type="compositionally biased region" description="Basic and acidic residues" evidence="1">
    <location>
        <begin position="264"/>
        <end position="276"/>
    </location>
</feature>
<evidence type="ECO:0000313" key="4">
    <source>
        <dbReference type="Proteomes" id="UP000265515"/>
    </source>
</evidence>
<dbReference type="OrthoDB" id="1306011at2759"/>
<evidence type="ECO:0000256" key="1">
    <source>
        <dbReference type="SAM" id="MobiDB-lite"/>
    </source>
</evidence>
<dbReference type="InterPro" id="IPR000477">
    <property type="entry name" value="RT_dom"/>
</dbReference>
<reference evidence="3 4" key="1">
    <citation type="journal article" date="2018" name="Cell">
        <title>The Chara Genome: Secondary Complexity and Implications for Plant Terrestrialization.</title>
        <authorList>
            <person name="Nishiyama T."/>
            <person name="Sakayama H."/>
            <person name="Vries J.D."/>
            <person name="Buschmann H."/>
            <person name="Saint-Marcoux D."/>
            <person name="Ullrich K.K."/>
            <person name="Haas F.B."/>
            <person name="Vanderstraeten L."/>
            <person name="Becker D."/>
            <person name="Lang D."/>
            <person name="Vosolsobe S."/>
            <person name="Rombauts S."/>
            <person name="Wilhelmsson P.K.I."/>
            <person name="Janitza P."/>
            <person name="Kern R."/>
            <person name="Heyl A."/>
            <person name="Rumpler F."/>
            <person name="Villalobos L.I.A.C."/>
            <person name="Clay J.M."/>
            <person name="Skokan R."/>
            <person name="Toyoda A."/>
            <person name="Suzuki Y."/>
            <person name="Kagoshima H."/>
            <person name="Schijlen E."/>
            <person name="Tajeshwar N."/>
            <person name="Catarino B."/>
            <person name="Hetherington A.J."/>
            <person name="Saltykova A."/>
            <person name="Bonnot C."/>
            <person name="Breuninger H."/>
            <person name="Symeonidi A."/>
            <person name="Radhakrishnan G.V."/>
            <person name="Van Nieuwerburgh F."/>
            <person name="Deforce D."/>
            <person name="Chang C."/>
            <person name="Karol K.G."/>
            <person name="Hedrich R."/>
            <person name="Ulvskov P."/>
            <person name="Glockner G."/>
            <person name="Delwiche C.F."/>
            <person name="Petrasek J."/>
            <person name="Van de Peer Y."/>
            <person name="Friml J."/>
            <person name="Beilby M."/>
            <person name="Dolan L."/>
            <person name="Kohara Y."/>
            <person name="Sugano S."/>
            <person name="Fujiyama A."/>
            <person name="Delaux P.-M."/>
            <person name="Quint M."/>
            <person name="TheiBen G."/>
            <person name="Hagemann M."/>
            <person name="Harholt J."/>
            <person name="Dunand C."/>
            <person name="Zachgo S."/>
            <person name="Langdale J."/>
            <person name="Maumus F."/>
            <person name="Straeten D.V.D."/>
            <person name="Gould S.B."/>
            <person name="Rensing S.A."/>
        </authorList>
    </citation>
    <scope>NUCLEOTIDE SEQUENCE [LARGE SCALE GENOMIC DNA]</scope>
    <source>
        <strain evidence="3 4">S276</strain>
    </source>
</reference>
<feature type="region of interest" description="Disordered" evidence="1">
    <location>
        <begin position="231"/>
        <end position="295"/>
    </location>
</feature>
<accession>A0A388MER4</accession>
<name>A0A388MER4_CHABU</name>
<dbReference type="STRING" id="69332.A0A388MER4"/>
<dbReference type="EMBL" id="BFEA01001214">
    <property type="protein sequence ID" value="GBG93050.1"/>
    <property type="molecule type" value="Genomic_DNA"/>
</dbReference>
<dbReference type="Proteomes" id="UP000265515">
    <property type="component" value="Unassembled WGS sequence"/>
</dbReference>
<feature type="region of interest" description="Disordered" evidence="1">
    <location>
        <begin position="153"/>
        <end position="215"/>
    </location>
</feature>
<dbReference type="AlphaFoldDB" id="A0A388MER4"/>
<organism evidence="3 4">
    <name type="scientific">Chara braunii</name>
    <name type="common">Braun's stonewort</name>
    <dbReference type="NCBI Taxonomy" id="69332"/>
    <lineage>
        <taxon>Eukaryota</taxon>
        <taxon>Viridiplantae</taxon>
        <taxon>Streptophyta</taxon>
        <taxon>Charophyceae</taxon>
        <taxon>Charales</taxon>
        <taxon>Characeae</taxon>
        <taxon>Chara</taxon>
    </lineage>
</organism>